<protein>
    <submittedName>
        <fullName evidence="3">Uncharacterized protein</fullName>
    </submittedName>
</protein>
<keyword evidence="2" id="KW-0812">Transmembrane</keyword>
<dbReference type="AlphaFoldDB" id="A0AAV2NHE3"/>
<keyword evidence="2" id="KW-0472">Membrane</keyword>
<accession>A0AAV2NHE3</accession>
<evidence type="ECO:0000256" key="1">
    <source>
        <dbReference type="SAM" id="MobiDB-lite"/>
    </source>
</evidence>
<sequence>MSLYVVLSPPMYENSTSKATRMLRKMHASGKEHSRSSSGTPSSVHPSVYLSSIACIILVAPIISINTALNIFRRRRTREDTDLREVICDAPREKAGNEKVSSFFLVTYRRYFDTSRFAQIKCHSLPLE</sequence>
<dbReference type="Proteomes" id="UP001497644">
    <property type="component" value="Chromosome 15"/>
</dbReference>
<organism evidence="3 4">
    <name type="scientific">Lasius platythorax</name>
    <dbReference type="NCBI Taxonomy" id="488582"/>
    <lineage>
        <taxon>Eukaryota</taxon>
        <taxon>Metazoa</taxon>
        <taxon>Ecdysozoa</taxon>
        <taxon>Arthropoda</taxon>
        <taxon>Hexapoda</taxon>
        <taxon>Insecta</taxon>
        <taxon>Pterygota</taxon>
        <taxon>Neoptera</taxon>
        <taxon>Endopterygota</taxon>
        <taxon>Hymenoptera</taxon>
        <taxon>Apocrita</taxon>
        <taxon>Aculeata</taxon>
        <taxon>Formicoidea</taxon>
        <taxon>Formicidae</taxon>
        <taxon>Formicinae</taxon>
        <taxon>Lasius</taxon>
        <taxon>Lasius</taxon>
    </lineage>
</organism>
<proteinExistence type="predicted"/>
<name>A0AAV2NHE3_9HYME</name>
<gene>
    <name evidence="3" type="ORF">LPLAT_LOCUS4952</name>
</gene>
<keyword evidence="4" id="KW-1185">Reference proteome</keyword>
<reference evidence="3" key="1">
    <citation type="submission" date="2024-04" db="EMBL/GenBank/DDBJ databases">
        <authorList>
            <consortium name="Molecular Ecology Group"/>
        </authorList>
    </citation>
    <scope>NUCLEOTIDE SEQUENCE</scope>
</reference>
<evidence type="ECO:0000313" key="3">
    <source>
        <dbReference type="EMBL" id="CAL1679238.1"/>
    </source>
</evidence>
<evidence type="ECO:0000313" key="4">
    <source>
        <dbReference type="Proteomes" id="UP001497644"/>
    </source>
</evidence>
<feature type="transmembrane region" description="Helical" evidence="2">
    <location>
        <begin position="48"/>
        <end position="69"/>
    </location>
</feature>
<dbReference type="EMBL" id="OZ034838">
    <property type="protein sequence ID" value="CAL1679238.1"/>
    <property type="molecule type" value="Genomic_DNA"/>
</dbReference>
<evidence type="ECO:0000256" key="2">
    <source>
        <dbReference type="SAM" id="Phobius"/>
    </source>
</evidence>
<keyword evidence="2" id="KW-1133">Transmembrane helix</keyword>
<feature type="region of interest" description="Disordered" evidence="1">
    <location>
        <begin position="25"/>
        <end position="44"/>
    </location>
</feature>